<name>A0A2H0BFT2_9BACT</name>
<gene>
    <name evidence="3" type="ORF">COX06_00800</name>
</gene>
<dbReference type="AlphaFoldDB" id="A0A2H0BFT2"/>
<dbReference type="Proteomes" id="UP000229794">
    <property type="component" value="Unassembled WGS sequence"/>
</dbReference>
<keyword evidence="2" id="KW-0812">Transmembrane</keyword>
<evidence type="ECO:0000256" key="2">
    <source>
        <dbReference type="SAM" id="Phobius"/>
    </source>
</evidence>
<feature type="region of interest" description="Disordered" evidence="1">
    <location>
        <begin position="359"/>
        <end position="393"/>
    </location>
</feature>
<evidence type="ECO:0000256" key="1">
    <source>
        <dbReference type="SAM" id="MobiDB-lite"/>
    </source>
</evidence>
<organism evidence="3 4">
    <name type="scientific">Candidatus Zambryskibacteria bacterium CG22_combo_CG10-13_8_21_14_all_42_17</name>
    <dbReference type="NCBI Taxonomy" id="1975118"/>
    <lineage>
        <taxon>Bacteria</taxon>
        <taxon>Candidatus Zambryskiibacteriota</taxon>
    </lineage>
</organism>
<reference evidence="3 4" key="1">
    <citation type="submission" date="2017-09" db="EMBL/GenBank/DDBJ databases">
        <title>Depth-based differentiation of microbial function through sediment-hosted aquifers and enrichment of novel symbionts in the deep terrestrial subsurface.</title>
        <authorList>
            <person name="Probst A.J."/>
            <person name="Ladd B."/>
            <person name="Jarett J.K."/>
            <person name="Geller-Mcgrath D.E."/>
            <person name="Sieber C.M."/>
            <person name="Emerson J.B."/>
            <person name="Anantharaman K."/>
            <person name="Thomas B.C."/>
            <person name="Malmstrom R."/>
            <person name="Stieglmeier M."/>
            <person name="Klingl A."/>
            <person name="Woyke T."/>
            <person name="Ryan C.M."/>
            <person name="Banfield J.F."/>
        </authorList>
    </citation>
    <scope>NUCLEOTIDE SEQUENCE [LARGE SCALE GENOMIC DNA]</scope>
    <source>
        <strain evidence="3">CG22_combo_CG10-13_8_21_14_all_42_17</strain>
    </source>
</reference>
<protein>
    <submittedName>
        <fullName evidence="3">Uncharacterized protein</fullName>
    </submittedName>
</protein>
<feature type="compositionally biased region" description="Pro residues" evidence="1">
    <location>
        <begin position="376"/>
        <end position="392"/>
    </location>
</feature>
<evidence type="ECO:0000313" key="4">
    <source>
        <dbReference type="Proteomes" id="UP000229794"/>
    </source>
</evidence>
<accession>A0A2H0BFT2</accession>
<evidence type="ECO:0000313" key="3">
    <source>
        <dbReference type="EMBL" id="PIP55870.1"/>
    </source>
</evidence>
<proteinExistence type="predicted"/>
<keyword evidence="2" id="KW-0472">Membrane</keyword>
<sequence>MIDIFKLKQKKILFGVILVVVIVGAFTLIWLFIYASGTTTTSDGGGSIATVSGSIAGLPLFTGEKNARITFFYIINPETTAIESIQEQWGEATTYQLKSLPGLKMVIVHFFDLESGAYYFGASPIVRTSSGELNSVNIDMQEQRVNGDTAQSDNPKYPTLFRNFSSVISNIPLILPAFATETAPADGAKPIVGVVGNDGFANAWVEQELSKKGFELIGLDEKMSKACDLEYDLQRRGLLNPTTHLTPTRQDPNFIVNVDVKVEKRPIYRDRPETYDTTTVKVSFIDVGTGQIIAEKSSTETYKVPHEFSREVAKEFVGRVGGTGPDAIEIPPFTPSEVKPLTESAVSWSEQFRKIAEEAVGGVGKKEKAQSTPATAPTPQPPTTTTPPPEPKPSCNIPAFQACANTFSLQGCIDACPYVSATCPSGTPPNTDCKETDKACSDACLNQADAHIDSCLASNNCTKEEVIAGGGGAQR</sequence>
<keyword evidence="2" id="KW-1133">Transmembrane helix</keyword>
<dbReference type="EMBL" id="PCST01000012">
    <property type="protein sequence ID" value="PIP55870.1"/>
    <property type="molecule type" value="Genomic_DNA"/>
</dbReference>
<comment type="caution">
    <text evidence="3">The sequence shown here is derived from an EMBL/GenBank/DDBJ whole genome shotgun (WGS) entry which is preliminary data.</text>
</comment>
<feature type="transmembrane region" description="Helical" evidence="2">
    <location>
        <begin position="12"/>
        <end position="33"/>
    </location>
</feature>